<evidence type="ECO:0000256" key="1">
    <source>
        <dbReference type="SAM" id="Phobius"/>
    </source>
</evidence>
<dbReference type="Proteomes" id="UP001303222">
    <property type="component" value="Unassembled WGS sequence"/>
</dbReference>
<protein>
    <recommendedName>
        <fullName evidence="4">Transmembrane protein</fullName>
    </recommendedName>
</protein>
<reference evidence="2" key="1">
    <citation type="journal article" date="2023" name="Mol. Phylogenet. Evol.">
        <title>Genome-scale phylogeny and comparative genomics of the fungal order Sordariales.</title>
        <authorList>
            <person name="Hensen N."/>
            <person name="Bonometti L."/>
            <person name="Westerberg I."/>
            <person name="Brannstrom I.O."/>
            <person name="Guillou S."/>
            <person name="Cros-Aarteil S."/>
            <person name="Calhoun S."/>
            <person name="Haridas S."/>
            <person name="Kuo A."/>
            <person name="Mondo S."/>
            <person name="Pangilinan J."/>
            <person name="Riley R."/>
            <person name="LaButti K."/>
            <person name="Andreopoulos B."/>
            <person name="Lipzen A."/>
            <person name="Chen C."/>
            <person name="Yan M."/>
            <person name="Daum C."/>
            <person name="Ng V."/>
            <person name="Clum A."/>
            <person name="Steindorff A."/>
            <person name="Ohm R.A."/>
            <person name="Martin F."/>
            <person name="Silar P."/>
            <person name="Natvig D.O."/>
            <person name="Lalanne C."/>
            <person name="Gautier V."/>
            <person name="Ament-Velasquez S.L."/>
            <person name="Kruys A."/>
            <person name="Hutchinson M.I."/>
            <person name="Powell A.J."/>
            <person name="Barry K."/>
            <person name="Miller A.N."/>
            <person name="Grigoriev I.V."/>
            <person name="Debuchy R."/>
            <person name="Gladieux P."/>
            <person name="Hiltunen Thoren M."/>
            <person name="Johannesson H."/>
        </authorList>
    </citation>
    <scope>NUCLEOTIDE SEQUENCE</scope>
    <source>
        <strain evidence="2">CBS 626.80</strain>
    </source>
</reference>
<keyword evidence="3" id="KW-1185">Reference proteome</keyword>
<feature type="transmembrane region" description="Helical" evidence="1">
    <location>
        <begin position="52"/>
        <end position="78"/>
    </location>
</feature>
<feature type="transmembrane region" description="Helical" evidence="1">
    <location>
        <begin position="84"/>
        <end position="102"/>
    </location>
</feature>
<comment type="caution">
    <text evidence="2">The sequence shown here is derived from an EMBL/GenBank/DDBJ whole genome shotgun (WGS) entry which is preliminary data.</text>
</comment>
<sequence length="123" mass="14193">MGMALVKHNNLSDRTFPSSSAVGSHTNRRAIPQHLVDVCWLNFSRGHLSVPILSCFPVISCKMIKYLCLFLNLIFLMFEIIGRAAFFLVIGWVSSFVVFYFVRFSVVLPNRWGIWRYASRPVY</sequence>
<keyword evidence="1" id="KW-0812">Transmembrane</keyword>
<keyword evidence="1" id="KW-0472">Membrane</keyword>
<dbReference type="AlphaFoldDB" id="A0AAN6NZM8"/>
<evidence type="ECO:0000313" key="3">
    <source>
        <dbReference type="Proteomes" id="UP001303222"/>
    </source>
</evidence>
<evidence type="ECO:0008006" key="4">
    <source>
        <dbReference type="Google" id="ProtNLM"/>
    </source>
</evidence>
<name>A0AAN6NZM8_9PEZI</name>
<gene>
    <name evidence="2" type="ORF">QBC32DRAFT_71278</name>
</gene>
<evidence type="ECO:0000313" key="2">
    <source>
        <dbReference type="EMBL" id="KAK3954841.1"/>
    </source>
</evidence>
<accession>A0AAN6NZM8</accession>
<keyword evidence="1" id="KW-1133">Transmembrane helix</keyword>
<reference evidence="2" key="2">
    <citation type="submission" date="2023-06" db="EMBL/GenBank/DDBJ databases">
        <authorList>
            <consortium name="Lawrence Berkeley National Laboratory"/>
            <person name="Mondo S.J."/>
            <person name="Hensen N."/>
            <person name="Bonometti L."/>
            <person name="Westerberg I."/>
            <person name="Brannstrom I.O."/>
            <person name="Guillou S."/>
            <person name="Cros-Aarteil S."/>
            <person name="Calhoun S."/>
            <person name="Haridas S."/>
            <person name="Kuo A."/>
            <person name="Pangilinan J."/>
            <person name="Riley R."/>
            <person name="Labutti K."/>
            <person name="Andreopoulos B."/>
            <person name="Lipzen A."/>
            <person name="Chen C."/>
            <person name="Yanf M."/>
            <person name="Daum C."/>
            <person name="Ng V."/>
            <person name="Clum A."/>
            <person name="Steindorff A."/>
            <person name="Ohm R."/>
            <person name="Martin F."/>
            <person name="Silar P."/>
            <person name="Natvig D."/>
            <person name="Lalanne C."/>
            <person name="Gautier V."/>
            <person name="Ament-Velasquez S.L."/>
            <person name="Kruys A."/>
            <person name="Hutchinson M.I."/>
            <person name="Powell A.J."/>
            <person name="Barry K."/>
            <person name="Miller A.N."/>
            <person name="Grigoriev I.V."/>
            <person name="Debuchy R."/>
            <person name="Gladieux P."/>
            <person name="Thoren M.H."/>
            <person name="Johannesson H."/>
        </authorList>
    </citation>
    <scope>NUCLEOTIDE SEQUENCE</scope>
    <source>
        <strain evidence="2">CBS 626.80</strain>
    </source>
</reference>
<proteinExistence type="predicted"/>
<organism evidence="2 3">
    <name type="scientific">Pseudoneurospora amorphoporcata</name>
    <dbReference type="NCBI Taxonomy" id="241081"/>
    <lineage>
        <taxon>Eukaryota</taxon>
        <taxon>Fungi</taxon>
        <taxon>Dikarya</taxon>
        <taxon>Ascomycota</taxon>
        <taxon>Pezizomycotina</taxon>
        <taxon>Sordariomycetes</taxon>
        <taxon>Sordariomycetidae</taxon>
        <taxon>Sordariales</taxon>
        <taxon>Sordariaceae</taxon>
        <taxon>Pseudoneurospora</taxon>
    </lineage>
</organism>
<dbReference type="EMBL" id="MU859084">
    <property type="protein sequence ID" value="KAK3954841.1"/>
    <property type="molecule type" value="Genomic_DNA"/>
</dbReference>